<evidence type="ECO:0000256" key="3">
    <source>
        <dbReference type="ARBA" id="ARBA00004496"/>
    </source>
</evidence>
<keyword evidence="16" id="KW-1185">Reference proteome</keyword>
<dbReference type="UniPathway" id="UPA00588">
    <property type="reaction ID" value="UER00646"/>
</dbReference>
<comment type="subunit">
    <text evidence="11">Homodimer.</text>
</comment>
<protein>
    <recommendedName>
        <fullName evidence="6 11">Adenine phosphoribosyltransferase</fullName>
        <shortName evidence="11">APRT</shortName>
        <ecNumber evidence="6 11">2.4.2.7</ecNumber>
    </recommendedName>
</protein>
<comment type="similarity">
    <text evidence="5 11">Belongs to the purine/pyrimidine phosphoribosyltransferase family.</text>
</comment>
<gene>
    <name evidence="11" type="primary">apt</name>
    <name evidence="13" type="ORF">NS263_03360</name>
    <name evidence="14" type="ORF">NS359_11235</name>
</gene>
<evidence type="ECO:0000313" key="13">
    <source>
        <dbReference type="EMBL" id="KTR41884.1"/>
    </source>
</evidence>
<dbReference type="InterPro" id="IPR005764">
    <property type="entry name" value="Ade_phspho_trans"/>
</dbReference>
<dbReference type="HAMAP" id="MF_00004">
    <property type="entry name" value="Aden_phosphoribosyltr"/>
    <property type="match status" value="1"/>
</dbReference>
<evidence type="ECO:0000313" key="16">
    <source>
        <dbReference type="Proteomes" id="UP000078335"/>
    </source>
</evidence>
<comment type="caution">
    <text evidence="14">The sequence shown here is derived from an EMBL/GenBank/DDBJ whole genome shotgun (WGS) entry which is preliminary data.</text>
</comment>
<dbReference type="InterPro" id="IPR050054">
    <property type="entry name" value="UPRTase/APRTase"/>
</dbReference>
<sequence length="180" mass="18693">MTETAAALVERLTAIVPDFPKPGILFRDVTPVFSDPVAFGRVCEALAAPFAVGAGFQAVAGIEARGFALAGGIAAQHQVGVLTVRKAGKLPGEVLSEQYALEYGEAELELRPGQLPQGTRVLVVDDVLATGGTAAATITLLERAGYEAIGFASLLELDGLSGRERLEPRLPVTTLGRVPA</sequence>
<comment type="pathway">
    <text evidence="4 11">Purine metabolism; AMP biosynthesis via salvage pathway; AMP from adenine: step 1/1.</text>
</comment>
<keyword evidence="8 11" id="KW-0328">Glycosyltransferase</keyword>
<dbReference type="FunFam" id="3.40.50.2020:FF:000021">
    <property type="entry name" value="Adenine phosphoribosyltransferase"/>
    <property type="match status" value="1"/>
</dbReference>
<comment type="catalytic activity">
    <reaction evidence="1 11">
        <text>AMP + diphosphate = 5-phospho-alpha-D-ribose 1-diphosphate + adenine</text>
        <dbReference type="Rhea" id="RHEA:16609"/>
        <dbReference type="ChEBI" id="CHEBI:16708"/>
        <dbReference type="ChEBI" id="CHEBI:33019"/>
        <dbReference type="ChEBI" id="CHEBI:58017"/>
        <dbReference type="ChEBI" id="CHEBI:456215"/>
        <dbReference type="EC" id="2.4.2.7"/>
    </reaction>
</comment>
<keyword evidence="9 11" id="KW-0808">Transferase</keyword>
<dbReference type="RefSeq" id="WP_058727872.1">
    <property type="nucleotide sequence ID" value="NZ_LDRB01000012.1"/>
</dbReference>
<dbReference type="EMBL" id="LDRC01000058">
    <property type="protein sequence ID" value="KTR51197.1"/>
    <property type="molecule type" value="Genomic_DNA"/>
</dbReference>
<proteinExistence type="inferred from homology"/>
<evidence type="ECO:0000256" key="9">
    <source>
        <dbReference type="ARBA" id="ARBA00022679"/>
    </source>
</evidence>
<dbReference type="GO" id="GO:0002055">
    <property type="term" value="F:adenine binding"/>
    <property type="evidence" value="ECO:0007669"/>
    <property type="project" value="TreeGrafter"/>
</dbReference>
<dbReference type="InterPro" id="IPR029057">
    <property type="entry name" value="PRTase-like"/>
</dbReference>
<evidence type="ECO:0000256" key="5">
    <source>
        <dbReference type="ARBA" id="ARBA00008391"/>
    </source>
</evidence>
<accession>A0A147DP43</accession>
<evidence type="ECO:0000256" key="7">
    <source>
        <dbReference type="ARBA" id="ARBA00022490"/>
    </source>
</evidence>
<dbReference type="PANTHER" id="PTHR32315:SF3">
    <property type="entry name" value="ADENINE PHOSPHORIBOSYLTRANSFERASE"/>
    <property type="match status" value="1"/>
</dbReference>
<evidence type="ECO:0000313" key="15">
    <source>
        <dbReference type="Proteomes" id="UP000072763"/>
    </source>
</evidence>
<dbReference type="PANTHER" id="PTHR32315">
    <property type="entry name" value="ADENINE PHOSPHORIBOSYLTRANSFERASE"/>
    <property type="match status" value="1"/>
</dbReference>
<keyword evidence="10 11" id="KW-0660">Purine salvage</keyword>
<dbReference type="Gene3D" id="3.40.50.2020">
    <property type="match status" value="1"/>
</dbReference>
<dbReference type="EC" id="2.4.2.7" evidence="6 11"/>
<evidence type="ECO:0000256" key="6">
    <source>
        <dbReference type="ARBA" id="ARBA00011893"/>
    </source>
</evidence>
<evidence type="ECO:0000256" key="1">
    <source>
        <dbReference type="ARBA" id="ARBA00000868"/>
    </source>
</evidence>
<dbReference type="OrthoDB" id="9803963at2"/>
<dbReference type="Proteomes" id="UP000072763">
    <property type="component" value="Unassembled WGS sequence"/>
</dbReference>
<keyword evidence="7 11" id="KW-0963">Cytoplasm</keyword>
<comment type="function">
    <text evidence="2 11">Catalyzes a salvage reaction resulting in the formation of AMP, that is energically less costly than de novo synthesis.</text>
</comment>
<evidence type="ECO:0000256" key="11">
    <source>
        <dbReference type="HAMAP-Rule" id="MF_00004"/>
    </source>
</evidence>
<name>A0A147DP43_9MICO</name>
<evidence type="ECO:0000256" key="8">
    <source>
        <dbReference type="ARBA" id="ARBA00022676"/>
    </source>
</evidence>
<dbReference type="Pfam" id="PF00156">
    <property type="entry name" value="Pribosyltran"/>
    <property type="match status" value="1"/>
</dbReference>
<dbReference type="Proteomes" id="UP000078335">
    <property type="component" value="Unassembled WGS sequence"/>
</dbReference>
<dbReference type="NCBIfam" id="NF002636">
    <property type="entry name" value="PRK02304.1-5"/>
    <property type="match status" value="1"/>
</dbReference>
<dbReference type="SUPFAM" id="SSF53271">
    <property type="entry name" value="PRTase-like"/>
    <property type="match status" value="1"/>
</dbReference>
<feature type="domain" description="Phosphoribosyltransferase" evidence="12">
    <location>
        <begin position="58"/>
        <end position="164"/>
    </location>
</feature>
<dbReference type="EMBL" id="LDRB01000012">
    <property type="protein sequence ID" value="KTR41884.1"/>
    <property type="molecule type" value="Genomic_DNA"/>
</dbReference>
<dbReference type="GO" id="GO:0016208">
    <property type="term" value="F:AMP binding"/>
    <property type="evidence" value="ECO:0007669"/>
    <property type="project" value="TreeGrafter"/>
</dbReference>
<dbReference type="STRING" id="465820.NS263_03360"/>
<evidence type="ECO:0000256" key="2">
    <source>
        <dbReference type="ARBA" id="ARBA00003968"/>
    </source>
</evidence>
<evidence type="ECO:0000259" key="12">
    <source>
        <dbReference type="Pfam" id="PF00156"/>
    </source>
</evidence>
<evidence type="ECO:0000256" key="10">
    <source>
        <dbReference type="ARBA" id="ARBA00022726"/>
    </source>
</evidence>
<dbReference type="CDD" id="cd06223">
    <property type="entry name" value="PRTases_typeI"/>
    <property type="match status" value="1"/>
</dbReference>
<evidence type="ECO:0000313" key="14">
    <source>
        <dbReference type="EMBL" id="KTR51197.1"/>
    </source>
</evidence>
<dbReference type="GO" id="GO:0005737">
    <property type="term" value="C:cytoplasm"/>
    <property type="evidence" value="ECO:0007669"/>
    <property type="project" value="UniProtKB-SubCell"/>
</dbReference>
<dbReference type="AlphaFoldDB" id="A0A147DP43"/>
<dbReference type="GO" id="GO:0003999">
    <property type="term" value="F:adenine phosphoribosyltransferase activity"/>
    <property type="evidence" value="ECO:0007669"/>
    <property type="project" value="UniProtKB-UniRule"/>
</dbReference>
<dbReference type="InterPro" id="IPR000836">
    <property type="entry name" value="PRTase_dom"/>
</dbReference>
<dbReference type="GO" id="GO:0006168">
    <property type="term" value="P:adenine salvage"/>
    <property type="evidence" value="ECO:0007669"/>
    <property type="project" value="InterPro"/>
</dbReference>
<reference evidence="15 16" key="1">
    <citation type="journal article" date="2016" name="Front. Microbiol.">
        <title>Genomic Resource of Rice Seed Associated Bacteria.</title>
        <authorList>
            <person name="Midha S."/>
            <person name="Bansal K."/>
            <person name="Sharma S."/>
            <person name="Kumar N."/>
            <person name="Patil P.P."/>
            <person name="Chaudhry V."/>
            <person name="Patil P.B."/>
        </authorList>
    </citation>
    <scope>NUCLEOTIDE SEQUENCE [LARGE SCALE GENOMIC DNA]</scope>
    <source>
        <strain evidence="13 16">NS263</strain>
        <strain evidence="14 15">NS359</strain>
    </source>
</reference>
<comment type="subcellular location">
    <subcellularLocation>
        <location evidence="3 11">Cytoplasm</location>
    </subcellularLocation>
</comment>
<dbReference type="GO" id="GO:0006166">
    <property type="term" value="P:purine ribonucleoside salvage"/>
    <property type="evidence" value="ECO:0007669"/>
    <property type="project" value="UniProtKB-KW"/>
</dbReference>
<organism evidence="14 15">
    <name type="scientific">Curtobacterium oceanosedimentum</name>
    <dbReference type="NCBI Taxonomy" id="465820"/>
    <lineage>
        <taxon>Bacteria</taxon>
        <taxon>Bacillati</taxon>
        <taxon>Actinomycetota</taxon>
        <taxon>Actinomycetes</taxon>
        <taxon>Micrococcales</taxon>
        <taxon>Microbacteriaceae</taxon>
        <taxon>Curtobacterium</taxon>
    </lineage>
</organism>
<evidence type="ECO:0000256" key="4">
    <source>
        <dbReference type="ARBA" id="ARBA00004659"/>
    </source>
</evidence>
<dbReference type="GO" id="GO:0044209">
    <property type="term" value="P:AMP salvage"/>
    <property type="evidence" value="ECO:0007669"/>
    <property type="project" value="UniProtKB-UniRule"/>
</dbReference>
<dbReference type="PATRIC" id="fig|465820.3.peg.398"/>